<organism evidence="1 2">
    <name type="scientific">Thalictrum thalictroides</name>
    <name type="common">Rue-anemone</name>
    <name type="synonym">Anemone thalictroides</name>
    <dbReference type="NCBI Taxonomy" id="46969"/>
    <lineage>
        <taxon>Eukaryota</taxon>
        <taxon>Viridiplantae</taxon>
        <taxon>Streptophyta</taxon>
        <taxon>Embryophyta</taxon>
        <taxon>Tracheophyta</taxon>
        <taxon>Spermatophyta</taxon>
        <taxon>Magnoliopsida</taxon>
        <taxon>Ranunculales</taxon>
        <taxon>Ranunculaceae</taxon>
        <taxon>Thalictroideae</taxon>
        <taxon>Thalictrum</taxon>
    </lineage>
</organism>
<evidence type="ECO:0000313" key="1">
    <source>
        <dbReference type="EMBL" id="KAF5195732.1"/>
    </source>
</evidence>
<gene>
    <name evidence="1" type="ORF">FRX31_014681</name>
</gene>
<evidence type="ECO:0000313" key="2">
    <source>
        <dbReference type="Proteomes" id="UP000554482"/>
    </source>
</evidence>
<dbReference type="EMBL" id="JABWDY010016932">
    <property type="protein sequence ID" value="KAF5195732.1"/>
    <property type="molecule type" value="Genomic_DNA"/>
</dbReference>
<protein>
    <submittedName>
        <fullName evidence="1">Uncharacterized protein</fullName>
    </submittedName>
</protein>
<name>A0A7J6WI11_THATH</name>
<sequence length="266" mass="29815">MGMVHSQIHAAAQQEEGTPLKKWLDEIGESLTGRDGFRRISFGDKGSSDQDETPFSVGLFHPTYIISVTQIRFAGQMFFQVNDSTLLLHCIYRNVQLKSKGVLTTQIFAETHPAVVAEQMGIGATTTEKFSDKNSYGAVSMFFSTSKSKCSFVKVDLESFGHIISGMKRTTPWYENWHSKLIGYDGEINSKKRISIVVTNRLSRAQVDLLTCHVFYVVKLYIGGLQELIAIQTLLTELVVTECQTIAFRIQKWSPSPYFDSSVTTS</sequence>
<reference evidence="1 2" key="1">
    <citation type="submission" date="2020-06" db="EMBL/GenBank/DDBJ databases">
        <title>Transcriptomic and genomic resources for Thalictrum thalictroides and T. hernandezii: Facilitating candidate gene discovery in an emerging model plant lineage.</title>
        <authorList>
            <person name="Arias T."/>
            <person name="Riano-Pachon D.M."/>
            <person name="Di Stilio V.S."/>
        </authorList>
    </citation>
    <scope>NUCLEOTIDE SEQUENCE [LARGE SCALE GENOMIC DNA]</scope>
    <source>
        <strain evidence="2">cv. WT478/WT964</strain>
        <tissue evidence="1">Leaves</tissue>
    </source>
</reference>
<keyword evidence="2" id="KW-1185">Reference proteome</keyword>
<comment type="caution">
    <text evidence="1">The sequence shown here is derived from an EMBL/GenBank/DDBJ whole genome shotgun (WGS) entry which is preliminary data.</text>
</comment>
<accession>A0A7J6WI11</accession>
<dbReference type="AlphaFoldDB" id="A0A7J6WI11"/>
<dbReference type="Proteomes" id="UP000554482">
    <property type="component" value="Unassembled WGS sequence"/>
</dbReference>
<proteinExistence type="predicted"/>